<evidence type="ECO:0000313" key="3">
    <source>
        <dbReference type="Proteomes" id="UP000034024"/>
    </source>
</evidence>
<dbReference type="Gene3D" id="3.30.420.10">
    <property type="entry name" value="Ribonuclease H-like superfamily/Ribonuclease H"/>
    <property type="match status" value="1"/>
</dbReference>
<evidence type="ECO:0000313" key="2">
    <source>
        <dbReference type="EMBL" id="AKH16913.1"/>
    </source>
</evidence>
<dbReference type="Proteomes" id="UP000034024">
    <property type="component" value="Chromosome"/>
</dbReference>
<keyword evidence="3" id="KW-1185">Reference proteome</keyword>
<dbReference type="InterPro" id="IPR012337">
    <property type="entry name" value="RNaseH-like_sf"/>
</dbReference>
<protein>
    <submittedName>
        <fullName evidence="2">Ribonuclease H</fullName>
    </submittedName>
</protein>
<dbReference type="InterPro" id="IPR002156">
    <property type="entry name" value="RNaseH_domain"/>
</dbReference>
<dbReference type="InterPro" id="IPR036397">
    <property type="entry name" value="RNaseH_sf"/>
</dbReference>
<evidence type="ECO:0000259" key="1">
    <source>
        <dbReference type="PROSITE" id="PS50879"/>
    </source>
</evidence>
<feature type="domain" description="RNase H type-1" evidence="1">
    <location>
        <begin position="1"/>
        <end position="134"/>
    </location>
</feature>
<proteinExistence type="predicted"/>
<reference evidence="2 3" key="1">
    <citation type="submission" date="2015-01" db="EMBL/GenBank/DDBJ databases">
        <title>Deinococcus soli/N5/whole genome sequencing.</title>
        <authorList>
            <person name="Kim M.K."/>
            <person name="Srinivasan S."/>
            <person name="Lee J.-J."/>
        </authorList>
    </citation>
    <scope>NUCLEOTIDE SEQUENCE [LARGE SCALE GENOMIC DNA]</scope>
    <source>
        <strain evidence="2 3">N5</strain>
    </source>
</reference>
<dbReference type="GO" id="GO:0003676">
    <property type="term" value="F:nucleic acid binding"/>
    <property type="evidence" value="ECO:0007669"/>
    <property type="project" value="InterPro"/>
</dbReference>
<name>A0A0F7JQ42_9DEIO</name>
<gene>
    <name evidence="2" type="ORF">SY84_07400</name>
</gene>
<dbReference type="KEGG" id="dch:SY84_07400"/>
<dbReference type="SUPFAM" id="SSF53098">
    <property type="entry name" value="Ribonuclease H-like"/>
    <property type="match status" value="1"/>
</dbReference>
<sequence>MNQAFVDASWQEQSGPDGLVRGVGGWGLVLLRPGTLPARVQGQLLAPDNNAAEIRAVLEAVRAAPAGEPLTVHTDNQAVIASVGRGRGPALLDDDAREVQAEALARGVTLRVVYAPRTRRHMRSAHDLANDARRGTGAAGLPGVQADVLIEQRPAQPEARVSLRRPGERVTALVPLDLSSDVPPSAQALLAAVGLALPGEALLIRRASRVAQALWQRPERALRPAAQAQLHHARRAADENGVQVEFLGTG</sequence>
<accession>A0A0F7JQ42</accession>
<dbReference type="PROSITE" id="PS50879">
    <property type="entry name" value="RNASE_H_1"/>
    <property type="match status" value="1"/>
</dbReference>
<organism evidence="2 3">
    <name type="scientific">Deinococcus soli</name>
    <name type="common">ex Cha et al. 2016</name>
    <dbReference type="NCBI Taxonomy" id="1309411"/>
    <lineage>
        <taxon>Bacteria</taxon>
        <taxon>Thermotogati</taxon>
        <taxon>Deinococcota</taxon>
        <taxon>Deinococci</taxon>
        <taxon>Deinococcales</taxon>
        <taxon>Deinococcaceae</taxon>
        <taxon>Deinococcus</taxon>
    </lineage>
</organism>
<dbReference type="OrthoDB" id="63539at2"/>
<dbReference type="AlphaFoldDB" id="A0A0F7JQ42"/>
<dbReference type="RefSeq" id="WP_046843484.1">
    <property type="nucleotide sequence ID" value="NZ_CP011389.1"/>
</dbReference>
<dbReference type="PATRIC" id="fig|1309411.5.peg.1508"/>
<dbReference type="GO" id="GO:0004523">
    <property type="term" value="F:RNA-DNA hybrid ribonuclease activity"/>
    <property type="evidence" value="ECO:0007669"/>
    <property type="project" value="InterPro"/>
</dbReference>
<dbReference type="EMBL" id="CP011389">
    <property type="protein sequence ID" value="AKH16913.1"/>
    <property type="molecule type" value="Genomic_DNA"/>
</dbReference>